<feature type="coiled-coil region" evidence="10">
    <location>
        <begin position="2456"/>
        <end position="2483"/>
    </location>
</feature>
<dbReference type="GO" id="GO:0030036">
    <property type="term" value="P:actin cytoskeleton organization"/>
    <property type="evidence" value="ECO:0007669"/>
    <property type="project" value="TreeGrafter"/>
</dbReference>
<dbReference type="InterPro" id="IPR000299">
    <property type="entry name" value="FERM_domain"/>
</dbReference>
<dbReference type="CDD" id="cd12150">
    <property type="entry name" value="talin-RS"/>
    <property type="match status" value="1"/>
</dbReference>
<dbReference type="InterPro" id="IPR054082">
    <property type="entry name" value="Talin_IBS2B"/>
</dbReference>
<dbReference type="InterPro" id="IPR019749">
    <property type="entry name" value="Band_41_domain"/>
</dbReference>
<evidence type="ECO:0000256" key="3">
    <source>
        <dbReference type="ARBA" id="ARBA00004413"/>
    </source>
</evidence>
<dbReference type="FunFam" id="1.20.1420.10:FF:000005">
    <property type="entry name" value="Talin 2"/>
    <property type="match status" value="1"/>
</dbReference>
<dbReference type="SMART" id="SM01244">
    <property type="entry name" value="IRS"/>
    <property type="match status" value="1"/>
</dbReference>
<reference evidence="13 14" key="1">
    <citation type="submission" date="2019-09" db="EMBL/GenBank/DDBJ databases">
        <title>Bird 10,000 Genomes (B10K) Project - Family phase.</title>
        <authorList>
            <person name="Zhang G."/>
        </authorList>
    </citation>
    <scope>NUCLEOTIDE SEQUENCE [LARGE SCALE GENOMIC DNA]</scope>
    <source>
        <strain evidence="13">B10K-MSB-37135</strain>
        <tissue evidence="13">Heart</tissue>
    </source>
</reference>
<dbReference type="InterPro" id="IPR035964">
    <property type="entry name" value="I/LWEQ_dom_sf"/>
</dbReference>
<evidence type="ECO:0000256" key="7">
    <source>
        <dbReference type="ARBA" id="ARBA00022949"/>
    </source>
</evidence>
<keyword evidence="4" id="KW-1003">Cell membrane</keyword>
<dbReference type="Gene3D" id="1.20.1410.10">
    <property type="entry name" value="I/LWEQ domain"/>
    <property type="match status" value="1"/>
</dbReference>
<keyword evidence="10" id="KW-0175">Coiled coil</keyword>
<dbReference type="Proteomes" id="UP000534426">
    <property type="component" value="Unassembled WGS sequence"/>
</dbReference>
<dbReference type="InterPro" id="IPR029071">
    <property type="entry name" value="Ubiquitin-like_domsf"/>
</dbReference>
<feature type="coiled-coil region" evidence="10">
    <location>
        <begin position="980"/>
        <end position="1033"/>
    </location>
</feature>
<dbReference type="GO" id="GO:0098609">
    <property type="term" value="P:cell-cell adhesion"/>
    <property type="evidence" value="ECO:0007669"/>
    <property type="project" value="TreeGrafter"/>
</dbReference>
<dbReference type="GO" id="GO:0005856">
    <property type="term" value="C:cytoskeleton"/>
    <property type="evidence" value="ECO:0007669"/>
    <property type="project" value="UniProtKB-SubCell"/>
</dbReference>
<sequence length="2498" mass="267087">ANDFGLFLSDEDPKKGIWLEAGKALDYYMLRNGDTMEYKKKQRPLKIRMLDGTVKTVMVDDSKTVTDMLMTICARIGITNYDEYSLVREIMEEKKEEVTGTLKKDKTLLRDEKKMEKLKQKLHTDDELNWLDHGRTLREQGIDDSETLLLRRKFFYSDQNVDSRDPVQLNLLYVQARDDILNGSHPVSFDKACDFAGYQCQIQFGPHNEQKHKPGFLELKDFLPKEYIKQKGERKIFMAHKNCGNMSEIEAKVRYVKLARSLKTYGVSFFLVKEKMKGKNKLVPRLLGITKECVMRVDEKTKEVIQEWSLTNIKRWAASPKSFTLDFGDYQDGYYSVQTTEGEQIAQLIAGYIDIILKKKKSKDHFGLERDEESTMLEDSVSPKKSTVLQQQFNRVGKAELGSVALPAIMRTGTGGPENFQVGTMPQAQLQITSGQMHRGHMPPMTSAQQALTGTINSSMQAVHAAQATLDDFETLPPLGQDAASKAWRKNKMDESKHEIHSQVDAITAGTASVVNLTAGDPADTDYTAVGCAVTTISSNLTEMSKGVKLLAALMEDEGGNGRQLLQAAKNLASAVSDLLKTAQPASAEPRQNLLQAAGLVGQTSGELLQQIGESDTDPRFQDMLMQLAKAVASAAAALVLKAKNVAQKTEDSALQTQVIAAATQCALSTSQLVACTKVVAPTISSPVCQEQLIEAGKLVAKSAEGCVEASKAATSDDQLLKQVGVAATAVTQALNDLLQHIKQHAMGGQPIGCYDQATDTILNVTENIFSSMGNAGEMVRQARILAQATSDLVNTIKADAEGETDLENSRKLLSAAKILADATAKMVEAAKGAAAHPDSEEQQQRLREAAEGLRMATNAAAQNAIKKKLVHKLEHAAKQAAASATQTIAAAQHAALSNKNPAAQQQLVQSCKVVADQIPMLVQGVRGSQSQPDSPSAQLTLISASQNFLQPGGKMVAAAKATVPTITDQASAMQLSQCAKNLAAALAELRTAAQKAQEACGPLEIDSALGLVQSLERDLQEAKAAARDGKLKPLPGETMEKCAQDLGNSTKAVSSAIAHLLGEVAQGNENYTGIAAREVAQALRSLSQAARGIAANTSDPQAQSAMLECAGDVMDKANNLIEEARKAVAKPGDPESQQRLAQVAKAVSQALNRCVNCLPGQRDVDAAIRTVGEASKRLLADSFPPSNKSFQEAQSQLNQAAAGLNQSANELVQASRGTPQDLAKSSGKFGQDFNEFLQAGVEMASLSPTKEDQAQVVSNLKSISMSSSKLLLAAKALSADPTSPNLKNQLAAAARAVTDSINQLITMCTQQAPGQKECDNALRELETVKELLENPTQTVNDMSYFDCLDSVMENSKVLGESIAGISQNAKNSKLSEFGESISAASKALCGLTEAAAQAAYLVGVSDPNSQAGQQGLVDPTQFARANQAIQMACQNLVDPACTQSQVLSAATIVAKHTSALCNTCRLASSCTANPVAKRQFVQSAKEVANSTANLVKTIKALDGAFNEENRERCRAATAPLVEAVDNLTAFASNPEFATVPAQISPKGRRAMEPIISSAKTMLESSAGLIQTACSLAVNPKDPPQWSVLAGHSRTVSDSIKKLITNMRDKAPGQRECDEAIEVLNRCMREVDQASLAAISQQLAPREDISQEALHNQMITAVQEISNLIEPVASAARAEASQLGHKVSQMTQYFEPLIMAAIGVASKTPNHQQQMNLLDQTKTLAESALQMLYTAKEAGGNPKQAAHTQEALEEAVQMMKEAVEDLTTTLNEAASAAGVVGGMVDSITQAINQLDEGPMGEPEGSFVDYQTTMVKTAKAIAVTVQEMVTKSTTNPDELGTLANQLTNDYGQLAQEAKPAALTAENEEIGSHIKRRVQELGHGCAALVTKAGALQCSPSDAYTKKELIETARKVSEKVSHVLAALQAGNRGTQACITAASAVSGIIADLDTTIMFATAGTLNRENSETFADHREGILKTAKALVEDTKVLVQNATASQEKLAQAAQSSVATITRLAEVVKLGAASLGSEDPETQVVLINAVKDVAKALGDLIGATKAAAGKAGDDPAVYQLKNSAKVMVTNVTSLLKTVKAVEDEATKGTRALEATIEHIRQELAVFSSPVPPAKTSTPEDFIRMTKGITMATAKAVAAGNSCRQEDVIATANLSRRAIADMLRACKEAAYHPEVSADVRQRALRFGRECADGYLELLEHVLVILQKPTHELKQQLAAYSKRVASSVTELIQAAEAMKGTEWVDPEDPTVIAENELLGAAAAIEAAAKKLEQLKPRAKPKQADESLDFEEQILEAAKSIAAATSALVKAASAAQRELVAQGKVGTIPANAVDDGQWSQGLISAARMVAAATNNLCEAANAAVQGHASEEKLISSAKQVAASTAQLLVACKVKADHDSEAMKRLQAAGNAVKRASDNLVKAAQKAAAFQDHDETVVVKEKMVGGIAQIIAAQEEMLRKERELEEARKKLAMIRQQQYKFLPSELRDEEQN</sequence>
<dbReference type="CDD" id="cd14473">
    <property type="entry name" value="FERM_B-lobe"/>
    <property type="match status" value="1"/>
</dbReference>
<dbReference type="InterPro" id="IPR032425">
    <property type="entry name" value="FERM_f0"/>
</dbReference>
<evidence type="ECO:0000256" key="2">
    <source>
        <dbReference type="ARBA" id="ARBA00004246"/>
    </source>
</evidence>
<dbReference type="FunFam" id="3.10.20.90:FF:000066">
    <property type="entry name" value="Talin 1"/>
    <property type="match status" value="1"/>
</dbReference>
<keyword evidence="14" id="KW-1185">Reference proteome</keyword>
<dbReference type="PROSITE" id="PS00661">
    <property type="entry name" value="FERM_2"/>
    <property type="match status" value="1"/>
</dbReference>
<evidence type="ECO:0000259" key="11">
    <source>
        <dbReference type="PROSITE" id="PS50057"/>
    </source>
</evidence>
<comment type="subcellular location">
    <subcellularLocation>
        <location evidence="2">Cell junction</location>
        <location evidence="2">Focal adhesion</location>
    </subcellularLocation>
    <subcellularLocation>
        <location evidence="3">Cell membrane</location>
        <topology evidence="3">Peripheral membrane protein</topology>
        <orientation evidence="3">Cytoplasmic side</orientation>
    </subcellularLocation>
    <subcellularLocation>
        <location evidence="1">Cytoplasm</location>
        <location evidence="1">Cytoskeleton</location>
    </subcellularLocation>
</comment>
<dbReference type="InterPro" id="IPR002404">
    <property type="entry name" value="IRS_PTB"/>
</dbReference>
<dbReference type="PROSITE" id="PS50057">
    <property type="entry name" value="FERM_3"/>
    <property type="match status" value="1"/>
</dbReference>
<dbReference type="FunFam" id="1.20.1420.10:FF:000002">
    <property type="entry name" value="Talin 2"/>
    <property type="match status" value="1"/>
</dbReference>
<evidence type="ECO:0000259" key="12">
    <source>
        <dbReference type="PROSITE" id="PS50945"/>
    </source>
</evidence>
<dbReference type="SUPFAM" id="SSF47220">
    <property type="entry name" value="alpha-catenin/vinculin-like"/>
    <property type="match status" value="5"/>
</dbReference>
<dbReference type="GO" id="GO:0051015">
    <property type="term" value="F:actin filament binding"/>
    <property type="evidence" value="ECO:0007669"/>
    <property type="project" value="InterPro"/>
</dbReference>
<dbReference type="CDD" id="cd10569">
    <property type="entry name" value="FERM_C_Talin"/>
    <property type="match status" value="1"/>
</dbReference>
<dbReference type="FunFam" id="1.20.120.230:FF:000009">
    <property type="entry name" value="Talin 2"/>
    <property type="match status" value="1"/>
</dbReference>
<dbReference type="Gene3D" id="3.10.20.90">
    <property type="entry name" value="Phosphatidylinositol 3-kinase Catalytic Subunit, Chain A, domain 1"/>
    <property type="match status" value="3"/>
</dbReference>
<evidence type="ECO:0000256" key="10">
    <source>
        <dbReference type="SAM" id="Coils"/>
    </source>
</evidence>
<keyword evidence="5" id="KW-0963">Cytoplasm</keyword>
<dbReference type="GO" id="GO:0005886">
    <property type="term" value="C:plasma membrane"/>
    <property type="evidence" value="ECO:0007669"/>
    <property type="project" value="UniProtKB-SubCell"/>
</dbReference>
<dbReference type="Pfam" id="PF21865">
    <property type="entry name" value="TLN1-like_RS"/>
    <property type="match status" value="3"/>
</dbReference>
<organism evidence="13 14">
    <name type="scientific">Crypturellus undulatus</name>
    <dbReference type="NCBI Taxonomy" id="48396"/>
    <lineage>
        <taxon>Eukaryota</taxon>
        <taxon>Metazoa</taxon>
        <taxon>Chordata</taxon>
        <taxon>Craniata</taxon>
        <taxon>Vertebrata</taxon>
        <taxon>Euteleostomi</taxon>
        <taxon>Archelosauria</taxon>
        <taxon>Archosauria</taxon>
        <taxon>Dinosauria</taxon>
        <taxon>Saurischia</taxon>
        <taxon>Theropoda</taxon>
        <taxon>Coelurosauria</taxon>
        <taxon>Aves</taxon>
        <taxon>Palaeognathae</taxon>
        <taxon>Tinamiformes</taxon>
        <taxon>Tinamidae</taxon>
        <taxon>Crypturellus</taxon>
    </lineage>
</organism>
<evidence type="ECO:0000256" key="6">
    <source>
        <dbReference type="ARBA" id="ARBA00022553"/>
    </source>
</evidence>
<dbReference type="Pfam" id="PF16511">
    <property type="entry name" value="FERM_f0"/>
    <property type="match status" value="1"/>
</dbReference>
<feature type="non-terminal residue" evidence="13">
    <location>
        <position position="1"/>
    </location>
</feature>
<feature type="non-terminal residue" evidence="13">
    <location>
        <position position="2498"/>
    </location>
</feature>
<dbReference type="Pfam" id="PF25177">
    <property type="entry name" value="Talin_VBS2"/>
    <property type="match status" value="1"/>
</dbReference>
<dbReference type="SUPFAM" id="SSF47031">
    <property type="entry name" value="Second domain of FERM"/>
    <property type="match status" value="1"/>
</dbReference>
<comment type="caution">
    <text evidence="13">The sequence shown here is derived from an EMBL/GenBank/DDBJ whole genome shotgun (WGS) entry which is preliminary data.</text>
</comment>
<feature type="domain" description="FERM" evidence="11">
    <location>
        <begin position="43"/>
        <end position="360"/>
    </location>
</feature>
<keyword evidence="6" id="KW-0597">Phosphoprotein</keyword>
<evidence type="ECO:0000256" key="1">
    <source>
        <dbReference type="ARBA" id="ARBA00004245"/>
    </source>
</evidence>
<dbReference type="FunFam" id="1.20.120.230:FF:000002">
    <property type="entry name" value="Talin 2"/>
    <property type="match status" value="1"/>
</dbReference>
<evidence type="ECO:0000313" key="13">
    <source>
        <dbReference type="EMBL" id="NWJ00212.1"/>
    </source>
</evidence>
<dbReference type="SUPFAM" id="SSF54236">
    <property type="entry name" value="Ubiquitin-like"/>
    <property type="match status" value="1"/>
</dbReference>
<dbReference type="GO" id="GO:0005737">
    <property type="term" value="C:cytoplasm"/>
    <property type="evidence" value="ECO:0007669"/>
    <property type="project" value="TreeGrafter"/>
</dbReference>
<dbReference type="PROSITE" id="PS00660">
    <property type="entry name" value="FERM_1"/>
    <property type="match status" value="1"/>
</dbReference>
<dbReference type="GO" id="GO:0005178">
    <property type="term" value="F:integrin binding"/>
    <property type="evidence" value="ECO:0007669"/>
    <property type="project" value="TreeGrafter"/>
</dbReference>
<dbReference type="FunFam" id="1.20.80.10:FF:000007">
    <property type="entry name" value="Talin 2"/>
    <property type="match status" value="1"/>
</dbReference>
<protein>
    <submittedName>
        <fullName evidence="13">TLN1 protein</fullName>
    </submittedName>
</protein>
<dbReference type="FunFam" id="1.20.1420.10:FF:000007">
    <property type="entry name" value="Talin 2"/>
    <property type="match status" value="1"/>
</dbReference>
<dbReference type="InterPro" id="IPR002558">
    <property type="entry name" value="ILWEQ_dom"/>
</dbReference>
<dbReference type="GO" id="GO:0005925">
    <property type="term" value="C:focal adhesion"/>
    <property type="evidence" value="ECO:0007669"/>
    <property type="project" value="UniProtKB-SubCell"/>
</dbReference>
<dbReference type="InterPro" id="IPR057346">
    <property type="entry name" value="Talin1/2_VBS2"/>
</dbReference>
<dbReference type="InterPro" id="IPR015009">
    <property type="entry name" value="Vinculin-bd_dom"/>
</dbReference>
<dbReference type="InterPro" id="IPR035963">
    <property type="entry name" value="FERM_2"/>
</dbReference>
<feature type="domain" description="I/LWEQ" evidence="12">
    <location>
        <begin position="2249"/>
        <end position="2488"/>
    </location>
</feature>
<dbReference type="InterPro" id="IPR036476">
    <property type="entry name" value="Talin_cent_sf"/>
</dbReference>
<dbReference type="InterPro" id="IPR019747">
    <property type="entry name" value="FERM_CS"/>
</dbReference>
<dbReference type="Gene3D" id="1.20.80.10">
    <property type="match status" value="1"/>
</dbReference>
<dbReference type="CDD" id="cd17173">
    <property type="entry name" value="FERM_F1_TLN1"/>
    <property type="match status" value="1"/>
</dbReference>
<dbReference type="InterPro" id="IPR015224">
    <property type="entry name" value="Talin_cent"/>
</dbReference>
<dbReference type="GO" id="GO:0005200">
    <property type="term" value="F:structural constituent of cytoskeleton"/>
    <property type="evidence" value="ECO:0007669"/>
    <property type="project" value="InterPro"/>
</dbReference>
<proteinExistence type="predicted"/>
<dbReference type="FunFam" id="1.20.1420.10:FF:000006">
    <property type="entry name" value="Talin 2"/>
    <property type="match status" value="1"/>
</dbReference>
<dbReference type="FunFam" id="1.20.120.230:FF:000004">
    <property type="entry name" value="Talin 2"/>
    <property type="match status" value="1"/>
</dbReference>
<dbReference type="FunFam" id="1.20.1410.10:FF:000001">
    <property type="entry name" value="Talin 2"/>
    <property type="match status" value="1"/>
</dbReference>
<dbReference type="InterPro" id="IPR037438">
    <property type="entry name" value="Talin1/2-RS"/>
</dbReference>
<dbReference type="FunFam" id="2.30.29.30:FF:000028">
    <property type="entry name" value="Talin 2"/>
    <property type="match status" value="1"/>
</dbReference>
<name>A0A7K4L7J7_9AVES</name>
<dbReference type="Pfam" id="PF09141">
    <property type="entry name" value="Talin_middle"/>
    <property type="match status" value="1"/>
</dbReference>
<dbReference type="Pfam" id="PF21896">
    <property type="entry name" value="Talin_IBS2B"/>
    <property type="match status" value="3"/>
</dbReference>
<dbReference type="PROSITE" id="PS50945">
    <property type="entry name" value="I_LWEQ"/>
    <property type="match status" value="1"/>
</dbReference>
<keyword evidence="9" id="KW-0206">Cytoskeleton</keyword>
<dbReference type="InterPro" id="IPR049108">
    <property type="entry name" value="Talin_R4"/>
</dbReference>
<dbReference type="Gene3D" id="1.20.1420.10">
    <property type="entry name" value="Talin, central domain"/>
    <property type="match status" value="7"/>
</dbReference>
<accession>A0A7K4L7J7</accession>
<dbReference type="SUPFAM" id="SSF109880">
    <property type="entry name" value="A middle domain of Talin 1"/>
    <property type="match status" value="1"/>
</dbReference>
<dbReference type="PANTHER" id="PTHR19981:SF7">
    <property type="entry name" value="TALIN-1"/>
    <property type="match status" value="1"/>
</dbReference>
<dbReference type="SMART" id="SM00307">
    <property type="entry name" value="ILWEQ"/>
    <property type="match status" value="1"/>
</dbReference>
<evidence type="ECO:0000256" key="5">
    <source>
        <dbReference type="ARBA" id="ARBA00022490"/>
    </source>
</evidence>
<dbReference type="FunFam" id="1.20.120.230:FF:000003">
    <property type="entry name" value="Talin 2"/>
    <property type="match status" value="1"/>
</dbReference>
<evidence type="ECO:0000256" key="8">
    <source>
        <dbReference type="ARBA" id="ARBA00023136"/>
    </source>
</evidence>
<evidence type="ECO:0000256" key="9">
    <source>
        <dbReference type="ARBA" id="ARBA00023212"/>
    </source>
</evidence>
<dbReference type="InterPro" id="IPR054060">
    <property type="entry name" value="TLN1-like_RS"/>
</dbReference>
<dbReference type="Pfam" id="PF21692">
    <property type="entry name" value="Talin_R4"/>
    <property type="match status" value="1"/>
</dbReference>
<evidence type="ECO:0000313" key="14">
    <source>
        <dbReference type="Proteomes" id="UP000534426"/>
    </source>
</evidence>
<dbReference type="FunFam" id="1.20.1420.10:FF:000001">
    <property type="entry name" value="Talin 2"/>
    <property type="match status" value="1"/>
</dbReference>
<dbReference type="Pfam" id="PF01608">
    <property type="entry name" value="I_LWEQ"/>
    <property type="match status" value="1"/>
</dbReference>
<dbReference type="SUPFAM" id="SSF50729">
    <property type="entry name" value="PH domain-like"/>
    <property type="match status" value="1"/>
</dbReference>
<dbReference type="GO" id="GO:0001726">
    <property type="term" value="C:ruffle"/>
    <property type="evidence" value="ECO:0007669"/>
    <property type="project" value="InterPro"/>
</dbReference>
<dbReference type="Gene3D" id="1.20.120.230">
    <property type="entry name" value="Alpha-catenin/vinculin-like"/>
    <property type="match status" value="5"/>
</dbReference>
<dbReference type="Gene3D" id="2.30.29.30">
    <property type="entry name" value="Pleckstrin-homology domain (PH domain)/Phosphotyrosine-binding domain (PTB)"/>
    <property type="match status" value="1"/>
</dbReference>
<dbReference type="SUPFAM" id="SSF109885">
    <property type="entry name" value="I/LWEQ domain"/>
    <property type="match status" value="4"/>
</dbReference>
<dbReference type="Pfam" id="PF02174">
    <property type="entry name" value="IRS"/>
    <property type="match status" value="1"/>
</dbReference>
<keyword evidence="7" id="KW-0965">Cell junction</keyword>
<dbReference type="InterPro" id="IPR014352">
    <property type="entry name" value="FERM/acyl-CoA-bd_prot_sf"/>
</dbReference>
<dbReference type="InterPro" id="IPR036723">
    <property type="entry name" value="Alpha-catenin/vinculin-like_sf"/>
</dbReference>
<dbReference type="InterPro" id="IPR011993">
    <property type="entry name" value="PH-like_dom_sf"/>
</dbReference>
<dbReference type="PANTHER" id="PTHR19981">
    <property type="entry name" value="TALIN"/>
    <property type="match status" value="1"/>
</dbReference>
<dbReference type="EMBL" id="VWPW01004613">
    <property type="protein sequence ID" value="NWJ00212.1"/>
    <property type="molecule type" value="Genomic_DNA"/>
</dbReference>
<dbReference type="FunFam" id="1.20.120.230:FF:000005">
    <property type="entry name" value="Talin 1"/>
    <property type="match status" value="1"/>
</dbReference>
<keyword evidence="8" id="KW-0472">Membrane</keyword>
<gene>
    <name evidence="13" type="primary">Tln1_0</name>
    <name evidence="13" type="ORF">CRYUND_R03330</name>
</gene>
<dbReference type="InterPro" id="IPR019748">
    <property type="entry name" value="FERM_central"/>
</dbReference>
<evidence type="ECO:0000256" key="4">
    <source>
        <dbReference type="ARBA" id="ARBA00022475"/>
    </source>
</evidence>
<dbReference type="SMART" id="SM00295">
    <property type="entry name" value="B41"/>
    <property type="match status" value="1"/>
</dbReference>
<dbReference type="Pfam" id="PF08913">
    <property type="entry name" value="VBS"/>
    <property type="match status" value="1"/>
</dbReference>